<dbReference type="InterPro" id="IPR003593">
    <property type="entry name" value="AAA+_ATPase"/>
</dbReference>
<dbReference type="InterPro" id="IPR027417">
    <property type="entry name" value="P-loop_NTPase"/>
</dbReference>
<dbReference type="SUPFAM" id="SSF52540">
    <property type="entry name" value="P-loop containing nucleoside triphosphate hydrolases"/>
    <property type="match status" value="1"/>
</dbReference>
<name>A0AB33GJP3_9BACT</name>
<dbReference type="RefSeq" id="WP_228254290.1">
    <property type="nucleotide sequence ID" value="NZ_CP031217.1"/>
</dbReference>
<evidence type="ECO:0000256" key="1">
    <source>
        <dbReference type="ARBA" id="ARBA00004651"/>
    </source>
</evidence>
<dbReference type="GO" id="GO:0005886">
    <property type="term" value="C:plasma membrane"/>
    <property type="evidence" value="ECO:0007669"/>
    <property type="project" value="UniProtKB-SubCell"/>
</dbReference>
<dbReference type="EMBL" id="CP031217">
    <property type="protein sequence ID" value="AXH12922.1"/>
    <property type="molecule type" value="Genomic_DNA"/>
</dbReference>
<evidence type="ECO:0000256" key="5">
    <source>
        <dbReference type="ARBA" id="ARBA00022741"/>
    </source>
</evidence>
<dbReference type="KEGG" id="hbv:ABIV_1940"/>
<dbReference type="Pfam" id="PF03412">
    <property type="entry name" value="Peptidase_C39"/>
    <property type="match status" value="1"/>
</dbReference>
<dbReference type="PROSITE" id="PS50929">
    <property type="entry name" value="ABC_TM1F"/>
    <property type="match status" value="1"/>
</dbReference>
<dbReference type="InterPro" id="IPR011527">
    <property type="entry name" value="ABC1_TM_dom"/>
</dbReference>
<dbReference type="FunFam" id="3.40.50.300:FF:000299">
    <property type="entry name" value="ABC transporter ATP-binding protein/permease"/>
    <property type="match status" value="1"/>
</dbReference>
<dbReference type="GO" id="GO:0016887">
    <property type="term" value="F:ATP hydrolysis activity"/>
    <property type="evidence" value="ECO:0007669"/>
    <property type="project" value="InterPro"/>
</dbReference>
<dbReference type="PANTHER" id="PTHR43394:SF1">
    <property type="entry name" value="ATP-BINDING CASSETTE SUB-FAMILY B MEMBER 10, MITOCHONDRIAL"/>
    <property type="match status" value="1"/>
</dbReference>
<keyword evidence="5" id="KW-0547">Nucleotide-binding</keyword>
<dbReference type="PROSITE" id="PS50990">
    <property type="entry name" value="PEPTIDASE_C39"/>
    <property type="match status" value="1"/>
</dbReference>
<keyword evidence="3" id="KW-1003">Cell membrane</keyword>
<evidence type="ECO:0000256" key="9">
    <source>
        <dbReference type="ARBA" id="ARBA00023136"/>
    </source>
</evidence>
<evidence type="ECO:0000256" key="8">
    <source>
        <dbReference type="ARBA" id="ARBA00022989"/>
    </source>
</evidence>
<dbReference type="InterPro" id="IPR017871">
    <property type="entry name" value="ABC_transporter-like_CS"/>
</dbReference>
<dbReference type="InterPro" id="IPR017750">
    <property type="entry name" value="ATPase_T1SS"/>
</dbReference>
<dbReference type="CDD" id="cd18587">
    <property type="entry name" value="ABC_6TM_LapB_like"/>
    <property type="match status" value="1"/>
</dbReference>
<dbReference type="GO" id="GO:0005524">
    <property type="term" value="F:ATP binding"/>
    <property type="evidence" value="ECO:0007669"/>
    <property type="project" value="UniProtKB-KW"/>
</dbReference>
<evidence type="ECO:0000256" key="3">
    <source>
        <dbReference type="ARBA" id="ARBA00022475"/>
    </source>
</evidence>
<feature type="transmembrane region" description="Helical" evidence="10">
    <location>
        <begin position="312"/>
        <end position="330"/>
    </location>
</feature>
<gene>
    <name evidence="14" type="ORF">ABIV_1940</name>
</gene>
<dbReference type="NCBIfam" id="TIGR03375">
    <property type="entry name" value="type_I_sec_LssB"/>
    <property type="match status" value="1"/>
</dbReference>
<evidence type="ECO:0000313" key="14">
    <source>
        <dbReference type="EMBL" id="AXH12922.1"/>
    </source>
</evidence>
<keyword evidence="7" id="KW-0067">ATP-binding</keyword>
<dbReference type="GO" id="GO:0006508">
    <property type="term" value="P:proteolysis"/>
    <property type="evidence" value="ECO:0007669"/>
    <property type="project" value="InterPro"/>
</dbReference>
<feature type="transmembrane region" description="Helical" evidence="10">
    <location>
        <begin position="171"/>
        <end position="191"/>
    </location>
</feature>
<keyword evidence="4 10" id="KW-0812">Transmembrane</keyword>
<dbReference type="GO" id="GO:0008233">
    <property type="term" value="F:peptidase activity"/>
    <property type="evidence" value="ECO:0007669"/>
    <property type="project" value="InterPro"/>
</dbReference>
<dbReference type="PANTHER" id="PTHR43394">
    <property type="entry name" value="ATP-DEPENDENT PERMEASE MDL1, MITOCHONDRIAL"/>
    <property type="match status" value="1"/>
</dbReference>
<dbReference type="SMART" id="SM00382">
    <property type="entry name" value="AAA"/>
    <property type="match status" value="1"/>
</dbReference>
<feature type="domain" description="ABC transmembrane type-1" evidence="12">
    <location>
        <begin position="176"/>
        <end position="455"/>
    </location>
</feature>
<evidence type="ECO:0000259" key="13">
    <source>
        <dbReference type="PROSITE" id="PS50990"/>
    </source>
</evidence>
<feature type="transmembrane region" description="Helical" evidence="10">
    <location>
        <begin position="211"/>
        <end position="228"/>
    </location>
</feature>
<evidence type="ECO:0000313" key="15">
    <source>
        <dbReference type="Proteomes" id="UP000253850"/>
    </source>
</evidence>
<dbReference type="InterPro" id="IPR003439">
    <property type="entry name" value="ABC_transporter-like_ATP-bd"/>
</dbReference>
<dbReference type="PROSITE" id="PS50893">
    <property type="entry name" value="ABC_TRANSPORTER_2"/>
    <property type="match status" value="1"/>
</dbReference>
<dbReference type="InterPro" id="IPR039421">
    <property type="entry name" value="Type_1_exporter"/>
</dbReference>
<dbReference type="PROSITE" id="PS00211">
    <property type="entry name" value="ABC_TRANSPORTER_1"/>
    <property type="match status" value="1"/>
</dbReference>
<feature type="domain" description="Peptidase C39" evidence="13">
    <location>
        <begin position="15"/>
        <end position="140"/>
    </location>
</feature>
<dbReference type="Gene3D" id="3.90.70.10">
    <property type="entry name" value="Cysteine proteinases"/>
    <property type="match status" value="1"/>
</dbReference>
<evidence type="ECO:0000256" key="7">
    <source>
        <dbReference type="ARBA" id="ARBA00022840"/>
    </source>
</evidence>
<protein>
    <submittedName>
        <fullName evidence="14">Type I secretion system ATPase/permease, LssB family</fullName>
    </submittedName>
</protein>
<dbReference type="Proteomes" id="UP000253850">
    <property type="component" value="Chromosome"/>
</dbReference>
<dbReference type="SUPFAM" id="SSF90123">
    <property type="entry name" value="ABC transporter transmembrane region"/>
    <property type="match status" value="1"/>
</dbReference>
<keyword evidence="2" id="KW-0813">Transport</keyword>
<evidence type="ECO:0000256" key="10">
    <source>
        <dbReference type="SAM" id="Phobius"/>
    </source>
</evidence>
<evidence type="ECO:0000259" key="12">
    <source>
        <dbReference type="PROSITE" id="PS50929"/>
    </source>
</evidence>
<dbReference type="Pfam" id="PF00664">
    <property type="entry name" value="ABC_membrane"/>
    <property type="match status" value="1"/>
</dbReference>
<dbReference type="Gene3D" id="1.20.1560.10">
    <property type="entry name" value="ABC transporter type 1, transmembrane domain"/>
    <property type="match status" value="1"/>
</dbReference>
<dbReference type="InterPro" id="IPR005074">
    <property type="entry name" value="Peptidase_C39"/>
</dbReference>
<evidence type="ECO:0000259" key="11">
    <source>
        <dbReference type="PROSITE" id="PS50893"/>
    </source>
</evidence>
<dbReference type="GO" id="GO:0015421">
    <property type="term" value="F:ABC-type oligopeptide transporter activity"/>
    <property type="evidence" value="ECO:0007669"/>
    <property type="project" value="TreeGrafter"/>
</dbReference>
<feature type="transmembrane region" description="Helical" evidence="10">
    <location>
        <begin position="283"/>
        <end position="306"/>
    </location>
</feature>
<keyword evidence="8 10" id="KW-1133">Transmembrane helix</keyword>
<evidence type="ECO:0000256" key="2">
    <source>
        <dbReference type="ARBA" id="ARBA00022448"/>
    </source>
</evidence>
<proteinExistence type="predicted"/>
<evidence type="ECO:0000256" key="6">
    <source>
        <dbReference type="ARBA" id="ARBA00022801"/>
    </source>
</evidence>
<keyword evidence="9 10" id="KW-0472">Membrane</keyword>
<accession>A0AB33GJP3</accession>
<keyword evidence="6" id="KW-0378">Hydrolase</keyword>
<dbReference type="CDD" id="cd03245">
    <property type="entry name" value="ABCC_bacteriocin_exporters"/>
    <property type="match status" value="1"/>
</dbReference>
<sequence length="733" mass="82068">MENRDFDLNADFEKMLDERKVDTLVECLLFLSKFHKRAVSRESLVSGLAIHGSLMTPTLFVESAKRIGLIVKSSVRDIKSISQLTLPAVALLNTNKACLLLKIDENKNQVTLIYPDISSGEVVVDIDEFKKEYTRNLLIIKPAYNFRNRVEDDIIIEKDKKWFWHTMKKNLGIYYLVIIAAILINIFVLAIPLFTMNVYDRVLPNKATDTLVVLLLGISMVLVFDFILKIMRAYFIEQAGKRADIKMSTAIFNQLLNIKLNAKPASTGVFVSRLQSFESVREFFTTATITAFVDLPFVILFIVIIFYIAGPLAYVSLASMVIAILFSWIMQRPLKQTILNAAKEDQIKQTVLTEAVTGLEIIKSVKAQNRMQTHWNNSVSQTSYFGNKSHYLSQIVSYFVGFISQISSIGIVAGGVILANEGQITLGAIIAAMILNSRVIAPVSQIVGMIIRLDRTMLSLNNIDEIMKMPLERTNSQQYLSRPNLDGDIVFKNVSFAYYKQNFQLLRNINLRINKGEKVGIIGKIGSGKSTIIKLLLNLHEPSEGSILIDGTEIRQIDPVDLRKNIGYVPQETFLFMGTIKDNISISDQFASDEQILKASKIAGVHDFLGKHQAGYDFIVGERGDGLSGGERQAVTLARAIVSNPNILILDEPTNSMDDLSEEHFKNRLAPIIEDKTVIVVTHRPSMLSLVDRIIVIDDGKIIADGPKNQIVSAFGNSKQVVKKVLKEDEKSK</sequence>
<dbReference type="Gene3D" id="3.40.50.300">
    <property type="entry name" value="P-loop containing nucleotide triphosphate hydrolases"/>
    <property type="match status" value="1"/>
</dbReference>
<dbReference type="Pfam" id="PF00005">
    <property type="entry name" value="ABC_tran"/>
    <property type="match status" value="1"/>
</dbReference>
<reference evidence="14 15" key="1">
    <citation type="submission" date="2018-07" db="EMBL/GenBank/DDBJ databases">
        <title>Complete genome of the Arcobacter bivalviorum type strain LMG 26154.</title>
        <authorList>
            <person name="Miller W.G."/>
            <person name="Yee E."/>
            <person name="Bono J.L."/>
        </authorList>
    </citation>
    <scope>NUCLEOTIDE SEQUENCE [LARGE SCALE GENOMIC DNA]</scope>
    <source>
        <strain evidence="14 15">LMG 26154</strain>
    </source>
</reference>
<feature type="transmembrane region" description="Helical" evidence="10">
    <location>
        <begin position="395"/>
        <end position="418"/>
    </location>
</feature>
<dbReference type="InterPro" id="IPR036640">
    <property type="entry name" value="ABC1_TM_sf"/>
</dbReference>
<dbReference type="AlphaFoldDB" id="A0AB33GJP3"/>
<feature type="domain" description="ABC transporter" evidence="11">
    <location>
        <begin position="489"/>
        <end position="724"/>
    </location>
</feature>
<evidence type="ECO:0000256" key="4">
    <source>
        <dbReference type="ARBA" id="ARBA00022692"/>
    </source>
</evidence>
<organism evidence="14 15">
    <name type="scientific">Halarcobacter bivalviorum</name>
    <dbReference type="NCBI Taxonomy" id="663364"/>
    <lineage>
        <taxon>Bacteria</taxon>
        <taxon>Pseudomonadati</taxon>
        <taxon>Campylobacterota</taxon>
        <taxon>Epsilonproteobacteria</taxon>
        <taxon>Campylobacterales</taxon>
        <taxon>Arcobacteraceae</taxon>
        <taxon>Halarcobacter</taxon>
    </lineage>
</organism>
<comment type="subcellular location">
    <subcellularLocation>
        <location evidence="1">Cell membrane</location>
        <topology evidence="1">Multi-pass membrane protein</topology>
    </subcellularLocation>
</comment>